<evidence type="ECO:0000259" key="2">
    <source>
        <dbReference type="Pfam" id="PF13439"/>
    </source>
</evidence>
<dbReference type="PANTHER" id="PTHR12526">
    <property type="entry name" value="GLYCOSYLTRANSFERASE"/>
    <property type="match status" value="1"/>
</dbReference>
<dbReference type="InterPro" id="IPR001296">
    <property type="entry name" value="Glyco_trans_1"/>
</dbReference>
<dbReference type="InterPro" id="IPR028098">
    <property type="entry name" value="Glyco_trans_4-like_N"/>
</dbReference>
<dbReference type="AlphaFoldDB" id="A0A7V6A362"/>
<gene>
    <name evidence="3" type="ORF">ENV52_06630</name>
</gene>
<dbReference type="Pfam" id="PF13439">
    <property type="entry name" value="Glyco_transf_4"/>
    <property type="match status" value="1"/>
</dbReference>
<sequence length="382" mass="42607">MKFRKVWVFLPSANRDGAELSALECLDALQDLGMNCHAVLPRKGPLLADLAARHIGYQILPYQVWIEPPPVPVAKRLLVTLWNLVITSLATVLISRRKCDLIITNTVNICTGALVARLLGLPHVWYFREFGSEDHGWRFHLGESLSLGIINRLTTQGLAVSKAVAEKYRAVVIGAKVQHVYQPVAVDQAPGPEILPAGGKARFTCIIVGRLQEGKRQEDAVRAVAELRDQGIAAQLWVVGGRDQAYGDFLQNLVQEHNLTKQVMFLGQVNNAFPYMQQADVLLLCSRCEAFARVVVEAMKAGKPVVGTRSGGTVEQIQEGFNGFLYNPRDYKELAAKIKYLHDHPEEARKMGENGRRWAMRTFTREQYREKLAEILSSLSNG</sequence>
<dbReference type="GO" id="GO:0016757">
    <property type="term" value="F:glycosyltransferase activity"/>
    <property type="evidence" value="ECO:0007669"/>
    <property type="project" value="InterPro"/>
</dbReference>
<feature type="domain" description="Glycosyltransferase subfamily 4-like N-terminal" evidence="2">
    <location>
        <begin position="16"/>
        <end position="187"/>
    </location>
</feature>
<feature type="domain" description="Glycosyl transferase family 1" evidence="1">
    <location>
        <begin position="203"/>
        <end position="358"/>
    </location>
</feature>
<dbReference type="SUPFAM" id="SSF53756">
    <property type="entry name" value="UDP-Glycosyltransferase/glycogen phosphorylase"/>
    <property type="match status" value="1"/>
</dbReference>
<evidence type="ECO:0000259" key="1">
    <source>
        <dbReference type="Pfam" id="PF00534"/>
    </source>
</evidence>
<name>A0A7V6A362_9BACT</name>
<dbReference type="EMBL" id="DTGR01000106">
    <property type="protein sequence ID" value="HHS29360.1"/>
    <property type="molecule type" value="Genomic_DNA"/>
</dbReference>
<organism evidence="3">
    <name type="scientific">Desulfobacca acetoxidans</name>
    <dbReference type="NCBI Taxonomy" id="60893"/>
    <lineage>
        <taxon>Bacteria</taxon>
        <taxon>Pseudomonadati</taxon>
        <taxon>Thermodesulfobacteriota</taxon>
        <taxon>Desulfobaccia</taxon>
        <taxon>Desulfobaccales</taxon>
        <taxon>Desulfobaccaceae</taxon>
        <taxon>Desulfobacca</taxon>
    </lineage>
</organism>
<proteinExistence type="predicted"/>
<protein>
    <submittedName>
        <fullName evidence="3">Glycosyltransferase family 1 protein</fullName>
    </submittedName>
</protein>
<accession>A0A7V6A362</accession>
<reference evidence="3" key="1">
    <citation type="journal article" date="2020" name="mSystems">
        <title>Genome- and Community-Level Interaction Insights into Carbon Utilization and Element Cycling Functions of Hydrothermarchaeota in Hydrothermal Sediment.</title>
        <authorList>
            <person name="Zhou Z."/>
            <person name="Liu Y."/>
            <person name="Xu W."/>
            <person name="Pan J."/>
            <person name="Luo Z.H."/>
            <person name="Li M."/>
        </authorList>
    </citation>
    <scope>NUCLEOTIDE SEQUENCE [LARGE SCALE GENOMIC DNA]</scope>
    <source>
        <strain evidence="3">SpSt-767</strain>
    </source>
</reference>
<keyword evidence="3" id="KW-0808">Transferase</keyword>
<dbReference type="PANTHER" id="PTHR12526:SF630">
    <property type="entry name" value="GLYCOSYLTRANSFERASE"/>
    <property type="match status" value="1"/>
</dbReference>
<dbReference type="CDD" id="cd03811">
    <property type="entry name" value="GT4_GT28_WabH-like"/>
    <property type="match status" value="1"/>
</dbReference>
<evidence type="ECO:0000313" key="3">
    <source>
        <dbReference type="EMBL" id="HHS29360.1"/>
    </source>
</evidence>
<comment type="caution">
    <text evidence="3">The sequence shown here is derived from an EMBL/GenBank/DDBJ whole genome shotgun (WGS) entry which is preliminary data.</text>
</comment>
<dbReference type="Pfam" id="PF00534">
    <property type="entry name" value="Glycos_transf_1"/>
    <property type="match status" value="1"/>
</dbReference>
<dbReference type="Gene3D" id="3.40.50.2000">
    <property type="entry name" value="Glycogen Phosphorylase B"/>
    <property type="match status" value="2"/>
</dbReference>